<dbReference type="InterPro" id="IPR052935">
    <property type="entry name" value="Mg2+_PAP"/>
</dbReference>
<organism evidence="2 3">
    <name type="scientific">Aequorivita vitellina</name>
    <dbReference type="NCBI Taxonomy" id="2874475"/>
    <lineage>
        <taxon>Bacteria</taxon>
        <taxon>Pseudomonadati</taxon>
        <taxon>Bacteroidota</taxon>
        <taxon>Flavobacteriia</taxon>
        <taxon>Flavobacteriales</taxon>
        <taxon>Flavobacteriaceae</taxon>
        <taxon>Aequorivita</taxon>
    </lineage>
</organism>
<evidence type="ECO:0000313" key="2">
    <source>
        <dbReference type="EMBL" id="MCG2419695.1"/>
    </source>
</evidence>
<dbReference type="AlphaFoldDB" id="A0A9X1QVW0"/>
<dbReference type="Pfam" id="PF09949">
    <property type="entry name" value="APP1_cat"/>
    <property type="match status" value="1"/>
</dbReference>
<dbReference type="PANTHER" id="PTHR28208:SF3">
    <property type="entry name" value="PHOSPHATIDATE PHOSPHATASE APP1"/>
    <property type="match status" value="1"/>
</dbReference>
<accession>A0A9X1QVW0</accession>
<evidence type="ECO:0000259" key="1">
    <source>
        <dbReference type="Pfam" id="PF09949"/>
    </source>
</evidence>
<gene>
    <name evidence="2" type="ORF">K8089_11735</name>
</gene>
<name>A0A9X1QVW0_9FLAO</name>
<comment type="caution">
    <text evidence="2">The sequence shown here is derived from an EMBL/GenBank/DDBJ whole genome shotgun (WGS) entry which is preliminary data.</text>
</comment>
<dbReference type="EMBL" id="JAIRBA010000024">
    <property type="protein sequence ID" value="MCG2419695.1"/>
    <property type="molecule type" value="Genomic_DNA"/>
</dbReference>
<dbReference type="InterPro" id="IPR019236">
    <property type="entry name" value="APP1_cat"/>
</dbReference>
<proteinExistence type="predicted"/>
<dbReference type="RefSeq" id="WP_237603480.1">
    <property type="nucleotide sequence ID" value="NZ_JAIRBA010000024.1"/>
</dbReference>
<dbReference type="GO" id="GO:0008195">
    <property type="term" value="F:phosphatidate phosphatase activity"/>
    <property type="evidence" value="ECO:0007669"/>
    <property type="project" value="InterPro"/>
</dbReference>
<dbReference type="Proteomes" id="UP001139461">
    <property type="component" value="Unassembled WGS sequence"/>
</dbReference>
<keyword evidence="3" id="KW-1185">Reference proteome</keyword>
<evidence type="ECO:0000313" key="3">
    <source>
        <dbReference type="Proteomes" id="UP001139461"/>
    </source>
</evidence>
<dbReference type="PANTHER" id="PTHR28208">
    <property type="entry name" value="PHOSPHATIDATE PHOSPHATASE APP1"/>
    <property type="match status" value="1"/>
</dbReference>
<sequence length="343" mass="39433">MLKKDPIQIITFRSYGTTNHLYVKGRAIEDENINHSKTGFFNLLWNSWKRFETDKVKNATLLLSLPDGRTIETITDAQGYFLIDTIFENLRPLTDEESWLHYTISFANKNIGRNIQLGNRFKGEILIPHLIANTTSDGAKFGIISDIDDTILHTGLTSRLKWQVVKNTIFKRAEKRIPLEGAAAFYKKLHDGKSGNECNPIFYVSHSPWNLYSYLEIFLEKNSFLKGPILLRDFVNPLAKIFTPKTSDNEKPQKQKEIINILKTYPKLPFILIGDSGEHDPDIYTEIAEAHPERILAIYLRNVNHKRKMLRVKGLFKDYETVPVLLVEDSEAAITHAKQNGFI</sequence>
<reference evidence="2" key="1">
    <citation type="submission" date="2021-09" db="EMBL/GenBank/DDBJ databases">
        <title>Genome of Aequorivita sp. strain F47161.</title>
        <authorList>
            <person name="Wang Y."/>
        </authorList>
    </citation>
    <scope>NUCLEOTIDE SEQUENCE</scope>
    <source>
        <strain evidence="2">F47161</strain>
    </source>
</reference>
<feature type="domain" description="Phosphatidate phosphatase APP1 catalytic" evidence="1">
    <location>
        <begin position="141"/>
        <end position="302"/>
    </location>
</feature>
<protein>
    <submittedName>
        <fullName evidence="2">DUF2183 domain-containing protein</fullName>
    </submittedName>
</protein>